<dbReference type="InterPro" id="IPR027417">
    <property type="entry name" value="P-loop_NTPase"/>
</dbReference>
<protein>
    <submittedName>
        <fullName evidence="1">Uncharacterized protein</fullName>
    </submittedName>
</protein>
<reference evidence="1" key="1">
    <citation type="submission" date="2015-10" db="EMBL/GenBank/DDBJ databases">
        <authorList>
            <person name="Gilbert D.G."/>
        </authorList>
    </citation>
    <scope>NUCLEOTIDE SEQUENCE</scope>
    <source>
        <strain evidence="1">Phyl III-seqv23</strain>
    </source>
</reference>
<sequence>MAKIIGLTGLAGVGKDTFARAMQRRFTSLGRTARLAGFADPIRRISAAVGLCPYSRDAKETRRLLPWSVFLDDLFDDIEVILGKRLGDNDRALLWTYTVEALEPRKFDDAGTTCISISPREFMQILGTEGGQRVRKTLWVDIAVASWKEAGGAVIVTDFRFAHEVQALDYCICINRAGHGRVNNHPSEDMADMLTRRIVPDYLNKLAVSFVQNTGTEAELEVQAAQFANVYAAVL</sequence>
<name>A0A0S4TXC4_RALSL</name>
<proteinExistence type="predicted"/>
<dbReference type="SUPFAM" id="SSF52540">
    <property type="entry name" value="P-loop containing nucleoside triphosphate hydrolases"/>
    <property type="match status" value="1"/>
</dbReference>
<gene>
    <name evidence="1" type="ORF">RUN39_v1_920087</name>
</gene>
<organism evidence="1">
    <name type="scientific">Ralstonia solanacearum</name>
    <name type="common">Pseudomonas solanacearum</name>
    <dbReference type="NCBI Taxonomy" id="305"/>
    <lineage>
        <taxon>Bacteria</taxon>
        <taxon>Pseudomonadati</taxon>
        <taxon>Pseudomonadota</taxon>
        <taxon>Betaproteobacteria</taxon>
        <taxon>Burkholderiales</taxon>
        <taxon>Burkholderiaceae</taxon>
        <taxon>Ralstonia</taxon>
        <taxon>Ralstonia solanacearum species complex</taxon>
    </lineage>
</organism>
<dbReference type="Gene3D" id="3.40.50.300">
    <property type="entry name" value="P-loop containing nucleotide triphosphate hydrolases"/>
    <property type="match status" value="2"/>
</dbReference>
<evidence type="ECO:0000313" key="1">
    <source>
        <dbReference type="EMBL" id="CUV14672.1"/>
    </source>
</evidence>
<dbReference type="EMBL" id="LN899819">
    <property type="protein sequence ID" value="CUV14672.1"/>
    <property type="molecule type" value="Genomic_DNA"/>
</dbReference>
<dbReference type="AlphaFoldDB" id="A0A0S4TXC4"/>
<accession>A0A0S4TXC4</accession>